<dbReference type="InterPro" id="IPR016181">
    <property type="entry name" value="Acyl_CoA_acyltransferase"/>
</dbReference>
<dbReference type="InterPro" id="IPR051908">
    <property type="entry name" value="Ribosomal_N-acetyltransferase"/>
</dbReference>
<proteinExistence type="predicted"/>
<organism evidence="2 3">
    <name type="scientific">Halobacillus amylolyticus</name>
    <dbReference type="NCBI Taxonomy" id="2932259"/>
    <lineage>
        <taxon>Bacteria</taxon>
        <taxon>Bacillati</taxon>
        <taxon>Bacillota</taxon>
        <taxon>Bacilli</taxon>
        <taxon>Bacillales</taxon>
        <taxon>Bacillaceae</taxon>
        <taxon>Halobacillus</taxon>
    </lineage>
</organism>
<dbReference type="RefSeq" id="WP_245030961.1">
    <property type="nucleotide sequence ID" value="NZ_CP095075.1"/>
</dbReference>
<evidence type="ECO:0000313" key="3">
    <source>
        <dbReference type="Proteomes" id="UP000830326"/>
    </source>
</evidence>
<protein>
    <submittedName>
        <fullName evidence="2">GNAT family N-acetyltransferase</fullName>
    </submittedName>
</protein>
<evidence type="ECO:0000259" key="1">
    <source>
        <dbReference type="PROSITE" id="PS51186"/>
    </source>
</evidence>
<feature type="domain" description="N-acetyltransferase" evidence="1">
    <location>
        <begin position="36"/>
        <end position="177"/>
    </location>
</feature>
<dbReference type="PROSITE" id="PS51186">
    <property type="entry name" value="GNAT"/>
    <property type="match status" value="1"/>
</dbReference>
<dbReference type="PANTHER" id="PTHR43441:SF3">
    <property type="entry name" value="ACETYLTRANSFERASE"/>
    <property type="match status" value="1"/>
</dbReference>
<keyword evidence="3" id="KW-1185">Reference proteome</keyword>
<reference evidence="2" key="1">
    <citation type="submission" date="2022-04" db="EMBL/GenBank/DDBJ databases">
        <title>Halobacillus sp. isolated from saltern.</title>
        <authorList>
            <person name="Won M."/>
            <person name="Lee C.-M."/>
            <person name="Woen H.-Y."/>
            <person name="Kwon S.-W."/>
        </authorList>
    </citation>
    <scope>NUCLEOTIDE SEQUENCE</scope>
    <source>
        <strain evidence="2">SSHM10-5</strain>
    </source>
</reference>
<name>A0ABY4H8K1_9BACI</name>
<evidence type="ECO:0000313" key="2">
    <source>
        <dbReference type="EMBL" id="UOR11196.1"/>
    </source>
</evidence>
<dbReference type="Gene3D" id="3.40.630.30">
    <property type="match status" value="1"/>
</dbReference>
<dbReference type="Proteomes" id="UP000830326">
    <property type="component" value="Chromosome"/>
</dbReference>
<dbReference type="PANTHER" id="PTHR43441">
    <property type="entry name" value="RIBOSOMAL-PROTEIN-SERINE ACETYLTRANSFERASE"/>
    <property type="match status" value="1"/>
</dbReference>
<gene>
    <name evidence="2" type="ORF">MUO15_16580</name>
</gene>
<accession>A0ABY4H8K1</accession>
<dbReference type="SUPFAM" id="SSF55729">
    <property type="entry name" value="Acyl-CoA N-acyltransferases (Nat)"/>
    <property type="match status" value="1"/>
</dbReference>
<dbReference type="EMBL" id="CP095075">
    <property type="protein sequence ID" value="UOR11196.1"/>
    <property type="molecule type" value="Genomic_DNA"/>
</dbReference>
<dbReference type="InterPro" id="IPR000182">
    <property type="entry name" value="GNAT_dom"/>
</dbReference>
<sequence>MNPILLEFPHEFKTDRLLIRMPKPGDGKAVHSAIKASIKELKPWMPFAQNDQSEEETEINIRESHVKFLKREDLRLLVFLEETGQLVCSSGLHRIDWDVPKFEIGYWADTRFSGKGYTTEAVAGITEFAFKELSAKRVEIRCDSNNSKSMAIPERLGFKLEGVLRNDDLSVEEKELRDTCVYSKVDLKD</sequence>
<dbReference type="Pfam" id="PF13302">
    <property type="entry name" value="Acetyltransf_3"/>
    <property type="match status" value="1"/>
</dbReference>